<accession>A0ABV3FMX2</accession>
<protein>
    <submittedName>
        <fullName evidence="1">Uncharacterized protein</fullName>
    </submittedName>
</protein>
<dbReference type="RefSeq" id="WP_357780182.1">
    <property type="nucleotide sequence ID" value="NZ_JBFAKC010000002.1"/>
</dbReference>
<keyword evidence="2" id="KW-1185">Reference proteome</keyword>
<dbReference type="EMBL" id="JBFAKC010000002">
    <property type="protein sequence ID" value="MEV0706769.1"/>
    <property type="molecule type" value="Genomic_DNA"/>
</dbReference>
<evidence type="ECO:0000313" key="2">
    <source>
        <dbReference type="Proteomes" id="UP001551695"/>
    </source>
</evidence>
<comment type="caution">
    <text evidence="1">The sequence shown here is derived from an EMBL/GenBank/DDBJ whole genome shotgun (WGS) entry which is preliminary data.</text>
</comment>
<reference evidence="1 2" key="1">
    <citation type="submission" date="2024-06" db="EMBL/GenBank/DDBJ databases">
        <title>The Natural Products Discovery Center: Release of the First 8490 Sequenced Strains for Exploring Actinobacteria Biosynthetic Diversity.</title>
        <authorList>
            <person name="Kalkreuter E."/>
            <person name="Kautsar S.A."/>
            <person name="Yang D."/>
            <person name="Bader C.D."/>
            <person name="Teijaro C.N."/>
            <person name="Fluegel L."/>
            <person name="Davis C.M."/>
            <person name="Simpson J.R."/>
            <person name="Lauterbach L."/>
            <person name="Steele A.D."/>
            <person name="Gui C."/>
            <person name="Meng S."/>
            <person name="Li G."/>
            <person name="Viehrig K."/>
            <person name="Ye F."/>
            <person name="Su P."/>
            <person name="Kiefer A.F."/>
            <person name="Nichols A."/>
            <person name="Cepeda A.J."/>
            <person name="Yan W."/>
            <person name="Fan B."/>
            <person name="Jiang Y."/>
            <person name="Adhikari A."/>
            <person name="Zheng C.-J."/>
            <person name="Schuster L."/>
            <person name="Cowan T.M."/>
            <person name="Smanski M.J."/>
            <person name="Chevrette M.G."/>
            <person name="De Carvalho L.P.S."/>
            <person name="Shen B."/>
        </authorList>
    </citation>
    <scope>NUCLEOTIDE SEQUENCE [LARGE SCALE GENOMIC DNA]</scope>
    <source>
        <strain evidence="1 2">NPDC050403</strain>
    </source>
</reference>
<dbReference type="Proteomes" id="UP001551695">
    <property type="component" value="Unassembled WGS sequence"/>
</dbReference>
<gene>
    <name evidence="1" type="ORF">AB0I48_04320</name>
</gene>
<organism evidence="1 2">
    <name type="scientific">Nocardia aurea</name>
    <dbReference type="NCBI Taxonomy" id="2144174"/>
    <lineage>
        <taxon>Bacteria</taxon>
        <taxon>Bacillati</taxon>
        <taxon>Actinomycetota</taxon>
        <taxon>Actinomycetes</taxon>
        <taxon>Mycobacteriales</taxon>
        <taxon>Nocardiaceae</taxon>
        <taxon>Nocardia</taxon>
    </lineage>
</organism>
<name>A0ABV3FMX2_9NOCA</name>
<evidence type="ECO:0000313" key="1">
    <source>
        <dbReference type="EMBL" id="MEV0706769.1"/>
    </source>
</evidence>
<sequence>MATHPVTGGGRNAEAAESQMIALHDAAAVISVHPDYASPGAKMKAVSGLLKSGRFSMLVDESE</sequence>
<proteinExistence type="predicted"/>